<comment type="caution">
    <text evidence="4">The sequence shown here is derived from an EMBL/GenBank/DDBJ whole genome shotgun (WGS) entry which is preliminary data.</text>
</comment>
<gene>
    <name evidence="4" type="ORF">BJX63DRAFT_419722</name>
</gene>
<dbReference type="SUPFAM" id="SSF52540">
    <property type="entry name" value="P-loop containing nucleoside triphosphate hydrolases"/>
    <property type="match status" value="1"/>
</dbReference>
<dbReference type="Pfam" id="PF24883">
    <property type="entry name" value="NPHP3_N"/>
    <property type="match status" value="1"/>
</dbReference>
<dbReference type="PROSITE" id="PS50294">
    <property type="entry name" value="WD_REPEATS_REGION"/>
    <property type="match status" value="2"/>
</dbReference>
<feature type="repeat" description="WD" evidence="2">
    <location>
        <begin position="735"/>
        <end position="780"/>
    </location>
</feature>
<dbReference type="InterPro" id="IPR027417">
    <property type="entry name" value="P-loop_NTPase"/>
</dbReference>
<dbReference type="EMBL" id="JBFXLT010000019">
    <property type="protein sequence ID" value="KAL2817161.1"/>
    <property type="molecule type" value="Genomic_DNA"/>
</dbReference>
<feature type="domain" description="Nephrocystin 3-like N-terminal" evidence="3">
    <location>
        <begin position="195"/>
        <end position="355"/>
    </location>
</feature>
<sequence>MEPLSCAASVMAIIQLTGSIATICGGYIKEAKDAREEITSLQQGVTNLLGTFKKLEELVHSQDGKKLSTSEILVNEVTRCESVLTLVRKKIDPENTRKSTKAMRRLGLRALKWPLKRAEIESIIQDLERFKSSFIFALQVDQTFYGLETSQTSKRIEQIIDLEALPIVHGAEFNSYKDQHESECLPGTRTELCREIKEWAMSSNAKTIFWLNVLAGTGKSTISRTMAKSFHQDGLLGASFFFKRGEGDRGNATKFFPTITRQLVSKIPELLPAVKKALQDEPRIAHTPLKNQFENLVLQPLSTLDNITLQTPTLVIVLDALDECDNNDDIRAILRLLPRVQESTSLRLRVFVTSRPELPIRLGFRDVGTDHQDLILHEVSEPIVKHDISLFLKHKLATIRQERRLPPDWPGDENFQTLVRMSVPLFIFAATICRVFEDHYLDPLRSLNNILKYQTQESKLDATYLPVLERVVEKYEGKTQEDLIQDIQKIVDFLLDPYTRGKSPIWVDEKTTQETITAKCLSVMCKSLKKNMCNLQSYGMERRTMDSLAVSRSLPPELQYACRYWVHHLTHSESPKSWVNDIQAFLDEHFLHWMEVMSFLGLASEIVEGVSTLQSVLQGDNGSELSEFLFDAKRFTLKNSQIADISPLQIYASGLIFAPEMSITRRKFEKDLPNWIKKGPKIEENWSPELQTLEGHSSSVLSVAFSPDSRLLASGSSDNTIKLWDPASGALKYTLEGHSNWVQSVAFSPDGRLLARLLASSSYDKTIKLWDPASGALKHTINTYRIAYNIEFSKELPRIITNLGSFNIPAWHESFTSNSSKIENKISLQGGRWIEIRGQRELWLPPDYQAVSSAVKDGTIAFGCRSGRCDVKSRLQVGNRGQGSAGPKALQLGMPVRFNLRLANSPGNAIPDTVPDYCVRNIYIPHTLHESRLERWVISGSYVGGTDNQTGSSAAG</sequence>
<dbReference type="Pfam" id="PF00400">
    <property type="entry name" value="WD40"/>
    <property type="match status" value="2"/>
</dbReference>
<keyword evidence="2" id="KW-0853">WD repeat</keyword>
<dbReference type="InterPro" id="IPR001680">
    <property type="entry name" value="WD40_rpt"/>
</dbReference>
<dbReference type="InterPro" id="IPR015943">
    <property type="entry name" value="WD40/YVTN_repeat-like_dom_sf"/>
</dbReference>
<dbReference type="Gene3D" id="2.130.10.10">
    <property type="entry name" value="YVTN repeat-like/Quinoprotein amine dehydrogenase"/>
    <property type="match status" value="1"/>
</dbReference>
<keyword evidence="1" id="KW-0677">Repeat</keyword>
<name>A0ABR4HNV8_9EURO</name>
<dbReference type="PROSITE" id="PS50082">
    <property type="entry name" value="WD_REPEATS_2"/>
    <property type="match status" value="2"/>
</dbReference>
<dbReference type="SMART" id="SM00320">
    <property type="entry name" value="WD40"/>
    <property type="match status" value="2"/>
</dbReference>
<dbReference type="Proteomes" id="UP001610334">
    <property type="component" value="Unassembled WGS sequence"/>
</dbReference>
<feature type="repeat" description="WD" evidence="2">
    <location>
        <begin position="693"/>
        <end position="734"/>
    </location>
</feature>
<dbReference type="Gene3D" id="3.40.50.300">
    <property type="entry name" value="P-loop containing nucleotide triphosphate hydrolases"/>
    <property type="match status" value="1"/>
</dbReference>
<organism evidence="4 5">
    <name type="scientific">Aspergillus granulosus</name>
    <dbReference type="NCBI Taxonomy" id="176169"/>
    <lineage>
        <taxon>Eukaryota</taxon>
        <taxon>Fungi</taxon>
        <taxon>Dikarya</taxon>
        <taxon>Ascomycota</taxon>
        <taxon>Pezizomycotina</taxon>
        <taxon>Eurotiomycetes</taxon>
        <taxon>Eurotiomycetidae</taxon>
        <taxon>Eurotiales</taxon>
        <taxon>Aspergillaceae</taxon>
        <taxon>Aspergillus</taxon>
        <taxon>Aspergillus subgen. Nidulantes</taxon>
    </lineage>
</organism>
<dbReference type="SUPFAM" id="SSF50978">
    <property type="entry name" value="WD40 repeat-like"/>
    <property type="match status" value="1"/>
</dbReference>
<dbReference type="PANTHER" id="PTHR10039:SF16">
    <property type="entry name" value="GPI INOSITOL-DEACYLASE"/>
    <property type="match status" value="1"/>
</dbReference>
<evidence type="ECO:0000313" key="5">
    <source>
        <dbReference type="Proteomes" id="UP001610334"/>
    </source>
</evidence>
<evidence type="ECO:0000259" key="3">
    <source>
        <dbReference type="Pfam" id="PF24883"/>
    </source>
</evidence>
<accession>A0ABR4HNV8</accession>
<proteinExistence type="predicted"/>
<dbReference type="PANTHER" id="PTHR10039">
    <property type="entry name" value="AMELOGENIN"/>
    <property type="match status" value="1"/>
</dbReference>
<protein>
    <recommendedName>
        <fullName evidence="3">Nephrocystin 3-like N-terminal domain-containing protein</fullName>
    </recommendedName>
</protein>
<evidence type="ECO:0000256" key="2">
    <source>
        <dbReference type="PROSITE-ProRule" id="PRU00221"/>
    </source>
</evidence>
<dbReference type="InterPro" id="IPR036322">
    <property type="entry name" value="WD40_repeat_dom_sf"/>
</dbReference>
<evidence type="ECO:0000313" key="4">
    <source>
        <dbReference type="EMBL" id="KAL2817161.1"/>
    </source>
</evidence>
<dbReference type="InterPro" id="IPR056884">
    <property type="entry name" value="NPHP3-like_N"/>
</dbReference>
<keyword evidence="5" id="KW-1185">Reference proteome</keyword>
<reference evidence="4 5" key="1">
    <citation type="submission" date="2024-07" db="EMBL/GenBank/DDBJ databases">
        <title>Section-level genome sequencing and comparative genomics of Aspergillus sections Usti and Cavernicolus.</title>
        <authorList>
            <consortium name="Lawrence Berkeley National Laboratory"/>
            <person name="Nybo J.L."/>
            <person name="Vesth T.C."/>
            <person name="Theobald S."/>
            <person name="Frisvad J.C."/>
            <person name="Larsen T.O."/>
            <person name="Kjaerboelling I."/>
            <person name="Rothschild-Mancinelli K."/>
            <person name="Lyhne E.K."/>
            <person name="Kogle M.E."/>
            <person name="Barry K."/>
            <person name="Clum A."/>
            <person name="Na H."/>
            <person name="Ledsgaard L."/>
            <person name="Lin J."/>
            <person name="Lipzen A."/>
            <person name="Kuo A."/>
            <person name="Riley R."/>
            <person name="Mondo S."/>
            <person name="Labutti K."/>
            <person name="Haridas S."/>
            <person name="Pangalinan J."/>
            <person name="Salamov A.A."/>
            <person name="Simmons B.A."/>
            <person name="Magnuson J.K."/>
            <person name="Chen J."/>
            <person name="Drula E."/>
            <person name="Henrissat B."/>
            <person name="Wiebenga A."/>
            <person name="Lubbers R.J."/>
            <person name="Gomes A.C."/>
            <person name="Makela M.R."/>
            <person name="Stajich J."/>
            <person name="Grigoriev I.V."/>
            <person name="Mortensen U.H."/>
            <person name="De Vries R.P."/>
            <person name="Baker S.E."/>
            <person name="Andersen M.R."/>
        </authorList>
    </citation>
    <scope>NUCLEOTIDE SEQUENCE [LARGE SCALE GENOMIC DNA]</scope>
    <source>
        <strain evidence="4 5">CBS 588.65</strain>
    </source>
</reference>
<evidence type="ECO:0000256" key="1">
    <source>
        <dbReference type="ARBA" id="ARBA00022737"/>
    </source>
</evidence>